<keyword evidence="4" id="KW-0964">Secreted</keyword>
<keyword evidence="3" id="KW-0202">Cytokine</keyword>
<dbReference type="PANTHER" id="PTHR12015:SF210">
    <property type="entry name" value="C-X-C MOTIF CHEMOKINE 9"/>
    <property type="match status" value="1"/>
</dbReference>
<dbReference type="GO" id="GO:0042056">
    <property type="term" value="F:chemoattractant activity"/>
    <property type="evidence" value="ECO:0007669"/>
    <property type="project" value="UniProtKB-ARBA"/>
</dbReference>
<evidence type="ECO:0000256" key="1">
    <source>
        <dbReference type="ARBA" id="ARBA00004613"/>
    </source>
</evidence>
<proteinExistence type="inferred from homology"/>
<dbReference type="InterPro" id="IPR001089">
    <property type="entry name" value="Chemokine_CXC"/>
</dbReference>
<dbReference type="InterPro" id="IPR039809">
    <property type="entry name" value="Chemokine_b/g/d"/>
</dbReference>
<dbReference type="AlphaFoldDB" id="A0A3P9IWD5"/>
<comment type="function">
    <text evidence="5">Ligand for cxcr3.2. Chemotactic for macrophages.</text>
</comment>
<dbReference type="PANTHER" id="PTHR12015">
    <property type="entry name" value="SMALL INDUCIBLE CYTOKINE A"/>
    <property type="match status" value="1"/>
</dbReference>
<reference evidence="8 9" key="2">
    <citation type="submission" date="2017-04" db="EMBL/GenBank/DDBJ databases">
        <title>CpG methylation of centromeres and impact of large insertions on vertebrate speciation.</title>
        <authorList>
            <person name="Ichikawa K."/>
            <person name="Yoshimura J."/>
            <person name="Morishita S."/>
        </authorList>
    </citation>
    <scope>NUCLEOTIDE SEQUENCE</scope>
    <source>
        <strain evidence="8 9">HSOK</strain>
    </source>
</reference>
<sequence>MFPTVFVTLLVVLKLQEGTSVGVQGINLRCQCITKEKTPIGRLIGAVEVNPASSHCKEVEIIATFAKNRKKICLDPEAPWVKKVLNAMRKLPGWTP</sequence>
<evidence type="ECO:0000256" key="3">
    <source>
        <dbReference type="ARBA" id="ARBA00022514"/>
    </source>
</evidence>
<evidence type="ECO:0000259" key="7">
    <source>
        <dbReference type="SMART" id="SM00199"/>
    </source>
</evidence>
<dbReference type="GO" id="GO:0006952">
    <property type="term" value="P:defense response"/>
    <property type="evidence" value="ECO:0007669"/>
    <property type="project" value="InterPro"/>
</dbReference>
<dbReference type="GO" id="GO:0005615">
    <property type="term" value="C:extracellular space"/>
    <property type="evidence" value="ECO:0007669"/>
    <property type="project" value="UniProtKB-KW"/>
</dbReference>
<evidence type="ECO:0000313" key="9">
    <source>
        <dbReference type="Proteomes" id="UP000265200"/>
    </source>
</evidence>
<comment type="subcellular location">
    <subcellularLocation>
        <location evidence="1">Secreted</location>
    </subcellularLocation>
</comment>
<evidence type="ECO:0000256" key="6">
    <source>
        <dbReference type="SAM" id="SignalP"/>
    </source>
</evidence>
<evidence type="ECO:0000256" key="5">
    <source>
        <dbReference type="ARBA" id="ARBA00054901"/>
    </source>
</evidence>
<dbReference type="PRINTS" id="PR00437">
    <property type="entry name" value="SMALLCYTKCXC"/>
</dbReference>
<evidence type="ECO:0000313" key="8">
    <source>
        <dbReference type="Ensembl" id="ENSORLP00015024259.1"/>
    </source>
</evidence>
<dbReference type="Proteomes" id="UP000265200">
    <property type="component" value="Chromosome 1"/>
</dbReference>
<dbReference type="InterPro" id="IPR036048">
    <property type="entry name" value="Interleukin_8-like_sf"/>
</dbReference>
<dbReference type="Ensembl" id="ENSORLT00015008428.1">
    <property type="protein sequence ID" value="ENSORLP00015024259.1"/>
    <property type="gene ID" value="ENSORLG00015004685.1"/>
</dbReference>
<organism evidence="8 9">
    <name type="scientific">Oryzias latipes</name>
    <name type="common">Japanese rice fish</name>
    <name type="synonym">Japanese killifish</name>
    <dbReference type="NCBI Taxonomy" id="8090"/>
    <lineage>
        <taxon>Eukaryota</taxon>
        <taxon>Metazoa</taxon>
        <taxon>Chordata</taxon>
        <taxon>Craniata</taxon>
        <taxon>Vertebrata</taxon>
        <taxon>Euteleostomi</taxon>
        <taxon>Actinopterygii</taxon>
        <taxon>Neopterygii</taxon>
        <taxon>Teleostei</taxon>
        <taxon>Neoteleostei</taxon>
        <taxon>Acanthomorphata</taxon>
        <taxon>Ovalentaria</taxon>
        <taxon>Atherinomorphae</taxon>
        <taxon>Beloniformes</taxon>
        <taxon>Adrianichthyidae</taxon>
        <taxon>Oryziinae</taxon>
        <taxon>Oryzias</taxon>
    </lineage>
</organism>
<dbReference type="SUPFAM" id="SSF54117">
    <property type="entry name" value="Interleukin 8-like chemokines"/>
    <property type="match status" value="1"/>
</dbReference>
<dbReference type="Gene3D" id="2.40.50.40">
    <property type="match status" value="1"/>
</dbReference>
<dbReference type="InterPro" id="IPR033899">
    <property type="entry name" value="CXC_Chemokine_domain"/>
</dbReference>
<dbReference type="GO" id="GO:0006955">
    <property type="term" value="P:immune response"/>
    <property type="evidence" value="ECO:0007669"/>
    <property type="project" value="InterPro"/>
</dbReference>
<protein>
    <recommendedName>
        <fullName evidence="7">Chemokine interleukin-8-like domain-containing protein</fullName>
    </recommendedName>
</protein>
<dbReference type="PRINTS" id="PR00436">
    <property type="entry name" value="INTERLEUKIN8"/>
</dbReference>
<dbReference type="Pfam" id="PF00048">
    <property type="entry name" value="IL8"/>
    <property type="match status" value="1"/>
</dbReference>
<evidence type="ECO:0000256" key="4">
    <source>
        <dbReference type="ARBA" id="ARBA00022525"/>
    </source>
</evidence>
<dbReference type="InterPro" id="IPR001811">
    <property type="entry name" value="Chemokine_IL8-like_dom"/>
</dbReference>
<name>A0A3P9IWD5_ORYLA</name>
<dbReference type="SMART" id="SM00199">
    <property type="entry name" value="SCY"/>
    <property type="match status" value="1"/>
</dbReference>
<feature type="domain" description="Chemokine interleukin-8-like" evidence="7">
    <location>
        <begin position="27"/>
        <end position="88"/>
    </location>
</feature>
<reference key="1">
    <citation type="journal article" date="2007" name="Nature">
        <title>The medaka draft genome and insights into vertebrate genome evolution.</title>
        <authorList>
            <person name="Kasahara M."/>
            <person name="Naruse K."/>
            <person name="Sasaki S."/>
            <person name="Nakatani Y."/>
            <person name="Qu W."/>
            <person name="Ahsan B."/>
            <person name="Yamada T."/>
            <person name="Nagayasu Y."/>
            <person name="Doi K."/>
            <person name="Kasai Y."/>
            <person name="Jindo T."/>
            <person name="Kobayashi D."/>
            <person name="Shimada A."/>
            <person name="Toyoda A."/>
            <person name="Kuroki Y."/>
            <person name="Fujiyama A."/>
            <person name="Sasaki T."/>
            <person name="Shimizu A."/>
            <person name="Asakawa S."/>
            <person name="Shimizu N."/>
            <person name="Hashimoto S."/>
            <person name="Yang J."/>
            <person name="Lee Y."/>
            <person name="Matsushima K."/>
            <person name="Sugano S."/>
            <person name="Sakaizumi M."/>
            <person name="Narita T."/>
            <person name="Ohishi K."/>
            <person name="Haga S."/>
            <person name="Ohta F."/>
            <person name="Nomoto H."/>
            <person name="Nogata K."/>
            <person name="Morishita T."/>
            <person name="Endo T."/>
            <person name="Shin-I T."/>
            <person name="Takeda H."/>
            <person name="Morishita S."/>
            <person name="Kohara Y."/>
        </authorList>
    </citation>
    <scope>NUCLEOTIDE SEQUENCE [LARGE SCALE GENOMIC DNA]</scope>
    <source>
        <strain>Hd-rR</strain>
    </source>
</reference>
<dbReference type="FunFam" id="2.40.50.40:FF:000004">
    <property type="entry name" value="C-X-C motif chemokine"/>
    <property type="match status" value="1"/>
</dbReference>
<feature type="signal peptide" evidence="6">
    <location>
        <begin position="1"/>
        <end position="18"/>
    </location>
</feature>
<accession>A0A3P9IWD5</accession>
<dbReference type="GO" id="GO:0008009">
    <property type="term" value="F:chemokine activity"/>
    <property type="evidence" value="ECO:0007669"/>
    <property type="project" value="InterPro"/>
</dbReference>
<dbReference type="CDD" id="cd00273">
    <property type="entry name" value="Chemokine_CXC"/>
    <property type="match status" value="1"/>
</dbReference>
<evidence type="ECO:0000256" key="2">
    <source>
        <dbReference type="ARBA" id="ARBA00010665"/>
    </source>
</evidence>
<comment type="similarity">
    <text evidence="2">Belongs to the intercrine alpha (chemokine CxC) family.</text>
</comment>
<keyword evidence="6" id="KW-0732">Signal</keyword>
<reference evidence="8" key="4">
    <citation type="submission" date="2025-09" db="UniProtKB">
        <authorList>
            <consortium name="Ensembl"/>
        </authorList>
    </citation>
    <scope>IDENTIFICATION</scope>
    <source>
        <strain evidence="8">HSOK</strain>
    </source>
</reference>
<reference evidence="8" key="3">
    <citation type="submission" date="2025-08" db="UniProtKB">
        <authorList>
            <consortium name="Ensembl"/>
        </authorList>
    </citation>
    <scope>IDENTIFICATION</scope>
    <source>
        <strain evidence="8">HSOK</strain>
    </source>
</reference>
<feature type="chain" id="PRO_5036505711" description="Chemokine interleukin-8-like domain-containing protein" evidence="6">
    <location>
        <begin position="19"/>
        <end position="96"/>
    </location>
</feature>